<proteinExistence type="predicted"/>
<dbReference type="AlphaFoldDB" id="A0A7S3VMB6"/>
<feature type="compositionally biased region" description="Low complexity" evidence="2">
    <location>
        <begin position="47"/>
        <end position="64"/>
    </location>
</feature>
<feature type="region of interest" description="Disordered" evidence="2">
    <location>
        <begin position="434"/>
        <end position="467"/>
    </location>
</feature>
<reference evidence="3" key="1">
    <citation type="submission" date="2021-01" db="EMBL/GenBank/DDBJ databases">
        <authorList>
            <person name="Corre E."/>
            <person name="Pelletier E."/>
            <person name="Niang G."/>
            <person name="Scheremetjew M."/>
            <person name="Finn R."/>
            <person name="Kale V."/>
            <person name="Holt S."/>
            <person name="Cochrane G."/>
            <person name="Meng A."/>
            <person name="Brown T."/>
            <person name="Cohen L."/>
        </authorList>
    </citation>
    <scope>NUCLEOTIDE SEQUENCE</scope>
    <source>
        <strain evidence="3">CCMP1320</strain>
    </source>
</reference>
<sequence length="467" mass="49898">MADVSKKMEMSLDDIIKLNSAKSRPAAPKPKPGPSAKSNVKNSKPKLGGPARAPLKLLPGAKKQGPGGAGVAKRQATAKPSQARQAPKNLVTAQALATKRAPIGVTGRIMQLRKRMSNQLALRARQQTQQQQQRQRQRQAPKVANIPPAGRGGNRGRGAAGVSNQALPMSQRIRQQRANASVQRAPVVQRGRGAGRGQGRLPRAPVVLNRTAGSGVRKALGAPRTLVNSGTAALSRQVTALQQQRQQQLLAQKQRLAAKGLLGRGSQVVLGGSVKARGQRGVPRQQPLPHAGLAAPIRRTGPTNAAKQRQAAMRPPIMPVMRQQQQQQQALRQQQALPRQQTIIRGAPGLLPQEAALREQQRHLAAQQRALEQQQRALMLQRQRQQQQQQQQQAAVAAMRGGGAGRKGGQRAPVMQYQQASQVRQEPTLVRLGVSHGGMGGAAAPIQLAKGRGGGRGGRRGGRRSGY</sequence>
<dbReference type="EMBL" id="HBIP01016604">
    <property type="protein sequence ID" value="CAE0494650.1"/>
    <property type="molecule type" value="Transcribed_RNA"/>
</dbReference>
<accession>A0A7S3VMB6</accession>
<feature type="compositionally biased region" description="Low complexity" evidence="2">
    <location>
        <begin position="119"/>
        <end position="140"/>
    </location>
</feature>
<feature type="compositionally biased region" description="Basic residues" evidence="2">
    <location>
        <begin position="457"/>
        <end position="467"/>
    </location>
</feature>
<gene>
    <name evidence="3" type="ORF">DTER00134_LOCUS9723</name>
</gene>
<feature type="coiled-coil region" evidence="1">
    <location>
        <begin position="357"/>
        <end position="391"/>
    </location>
</feature>
<evidence type="ECO:0000256" key="1">
    <source>
        <dbReference type="SAM" id="Coils"/>
    </source>
</evidence>
<feature type="region of interest" description="Disordered" evidence="2">
    <location>
        <begin position="118"/>
        <end position="162"/>
    </location>
</feature>
<feature type="region of interest" description="Disordered" evidence="2">
    <location>
        <begin position="391"/>
        <end position="422"/>
    </location>
</feature>
<organism evidence="3">
    <name type="scientific">Dunaliella tertiolecta</name>
    <name type="common">Green alga</name>
    <dbReference type="NCBI Taxonomy" id="3047"/>
    <lineage>
        <taxon>Eukaryota</taxon>
        <taxon>Viridiplantae</taxon>
        <taxon>Chlorophyta</taxon>
        <taxon>core chlorophytes</taxon>
        <taxon>Chlorophyceae</taxon>
        <taxon>CS clade</taxon>
        <taxon>Chlamydomonadales</taxon>
        <taxon>Dunaliellaceae</taxon>
        <taxon>Dunaliella</taxon>
    </lineage>
</organism>
<protein>
    <submittedName>
        <fullName evidence="3">Uncharacterized protein</fullName>
    </submittedName>
</protein>
<evidence type="ECO:0000256" key="2">
    <source>
        <dbReference type="SAM" id="MobiDB-lite"/>
    </source>
</evidence>
<evidence type="ECO:0000313" key="3">
    <source>
        <dbReference type="EMBL" id="CAE0494650.1"/>
    </source>
</evidence>
<feature type="compositionally biased region" description="Gly residues" evidence="2">
    <location>
        <begin position="150"/>
        <end position="159"/>
    </location>
</feature>
<keyword evidence="1" id="KW-0175">Coiled coil</keyword>
<name>A0A7S3VMB6_DUNTE</name>
<feature type="region of interest" description="Disordered" evidence="2">
    <location>
        <begin position="15"/>
        <end position="89"/>
    </location>
</feature>